<feature type="domain" description="EamA" evidence="7">
    <location>
        <begin position="156"/>
        <end position="287"/>
    </location>
</feature>
<dbReference type="AlphaFoldDB" id="A0A0A0BEX4"/>
<feature type="transmembrane region" description="Helical" evidence="6">
    <location>
        <begin position="74"/>
        <end position="93"/>
    </location>
</feature>
<name>A0A0A0BEX4_9GAMM</name>
<evidence type="ECO:0000259" key="7">
    <source>
        <dbReference type="Pfam" id="PF00892"/>
    </source>
</evidence>
<feature type="transmembrane region" description="Helical" evidence="6">
    <location>
        <begin position="156"/>
        <end position="174"/>
    </location>
</feature>
<feature type="transmembrane region" description="Helical" evidence="6">
    <location>
        <begin position="126"/>
        <end position="144"/>
    </location>
</feature>
<feature type="transmembrane region" description="Helical" evidence="6">
    <location>
        <begin position="215"/>
        <end position="239"/>
    </location>
</feature>
<feature type="transmembrane region" description="Helical" evidence="6">
    <location>
        <begin position="186"/>
        <end position="203"/>
    </location>
</feature>
<accession>A0A0A0BEX4</accession>
<evidence type="ECO:0000256" key="6">
    <source>
        <dbReference type="SAM" id="Phobius"/>
    </source>
</evidence>
<feature type="transmembrane region" description="Helical" evidence="6">
    <location>
        <begin position="246"/>
        <end position="265"/>
    </location>
</feature>
<organism evidence="8 9">
    <name type="scientific">Methylophaga thiooxydans</name>
    <dbReference type="NCBI Taxonomy" id="392484"/>
    <lineage>
        <taxon>Bacteria</taxon>
        <taxon>Pseudomonadati</taxon>
        <taxon>Pseudomonadota</taxon>
        <taxon>Gammaproteobacteria</taxon>
        <taxon>Thiotrichales</taxon>
        <taxon>Piscirickettsiaceae</taxon>
        <taxon>Methylophaga</taxon>
    </lineage>
</organism>
<protein>
    <submittedName>
        <fullName evidence="8">Permeases of the drug/metabolite transporter (DMT) superfamily</fullName>
    </submittedName>
</protein>
<gene>
    <name evidence="8" type="ORF">LP43_1738</name>
</gene>
<dbReference type="InterPro" id="IPR051258">
    <property type="entry name" value="Diverse_Substrate_Transporter"/>
</dbReference>
<dbReference type="EMBL" id="JRQD01000004">
    <property type="protein sequence ID" value="KGM06516.1"/>
    <property type="molecule type" value="Genomic_DNA"/>
</dbReference>
<keyword evidence="3 6" id="KW-0812">Transmembrane</keyword>
<dbReference type="RefSeq" id="WP_036314278.1">
    <property type="nucleotide sequence ID" value="NZ_JRQD01000004.1"/>
</dbReference>
<feature type="transmembrane region" description="Helical" evidence="6">
    <location>
        <begin position="99"/>
        <end position="119"/>
    </location>
</feature>
<feature type="transmembrane region" description="Helical" evidence="6">
    <location>
        <begin position="40"/>
        <end position="62"/>
    </location>
</feature>
<keyword evidence="2" id="KW-1003">Cell membrane</keyword>
<dbReference type="SUPFAM" id="SSF103481">
    <property type="entry name" value="Multidrug resistance efflux transporter EmrE"/>
    <property type="match status" value="2"/>
</dbReference>
<feature type="transmembrane region" description="Helical" evidence="6">
    <location>
        <begin position="9"/>
        <end position="28"/>
    </location>
</feature>
<reference evidence="8 9" key="1">
    <citation type="submission" date="2014-09" db="EMBL/GenBank/DDBJ databases">
        <authorList>
            <person name="Grob C."/>
            <person name="Taubert M."/>
            <person name="Howat A.M."/>
            <person name="Burns O.J."/>
            <person name="Dixon J.L."/>
            <person name="Chen Y."/>
            <person name="Murrell J.C."/>
        </authorList>
    </citation>
    <scope>NUCLEOTIDE SEQUENCE [LARGE SCALE GENOMIC DNA]</scope>
    <source>
        <strain evidence="8">L4</strain>
    </source>
</reference>
<dbReference type="InterPro" id="IPR000620">
    <property type="entry name" value="EamA_dom"/>
</dbReference>
<evidence type="ECO:0000256" key="5">
    <source>
        <dbReference type="ARBA" id="ARBA00023136"/>
    </source>
</evidence>
<dbReference type="GO" id="GO:0005886">
    <property type="term" value="C:plasma membrane"/>
    <property type="evidence" value="ECO:0007669"/>
    <property type="project" value="UniProtKB-SubCell"/>
</dbReference>
<sequence>MNTVNNKEYYLAVVAILFSSAMWGLIWYPMRLLEQAGMPVVWTILAVYFASAVVATLQLLWVRKRLATAWPPTLWFLALAAGLTNISFLVALIEGEVLRVMLLFYLSPLWSVLLSRWWLGERISRLSMLMILVAMSGTFMMLWHPEVGLPWPHGPADWLALFASVMFSVNNVLSRKLAQVAMEVKTTVVYWGVVMVAVVVLLLKQSSVPELPLNLWLAVMVLGGLCFTAMTISVLYGLARMPVFRSAILMLFELLVAAASAWALTSERMTVAEWVGGALIFVAAYGMAKSGKGH</sequence>
<dbReference type="STRING" id="392484.LP43_1738"/>
<evidence type="ECO:0000256" key="3">
    <source>
        <dbReference type="ARBA" id="ARBA00022692"/>
    </source>
</evidence>
<keyword evidence="4 6" id="KW-1133">Transmembrane helix</keyword>
<dbReference type="PANTHER" id="PTHR42920:SF5">
    <property type="entry name" value="EAMA DOMAIN-CONTAINING PROTEIN"/>
    <property type="match status" value="1"/>
</dbReference>
<dbReference type="InterPro" id="IPR037185">
    <property type="entry name" value="EmrE-like"/>
</dbReference>
<comment type="subcellular location">
    <subcellularLocation>
        <location evidence="1">Cell membrane</location>
        <topology evidence="1">Multi-pass membrane protein</topology>
    </subcellularLocation>
</comment>
<evidence type="ECO:0000256" key="4">
    <source>
        <dbReference type="ARBA" id="ARBA00022989"/>
    </source>
</evidence>
<dbReference type="Proteomes" id="UP000029999">
    <property type="component" value="Unassembled WGS sequence"/>
</dbReference>
<keyword evidence="5 6" id="KW-0472">Membrane</keyword>
<dbReference type="PANTHER" id="PTHR42920">
    <property type="entry name" value="OS03G0707200 PROTEIN-RELATED"/>
    <property type="match status" value="1"/>
</dbReference>
<evidence type="ECO:0000313" key="9">
    <source>
        <dbReference type="Proteomes" id="UP000029999"/>
    </source>
</evidence>
<evidence type="ECO:0000256" key="2">
    <source>
        <dbReference type="ARBA" id="ARBA00022475"/>
    </source>
</evidence>
<evidence type="ECO:0000313" key="8">
    <source>
        <dbReference type="EMBL" id="KGM06516.1"/>
    </source>
</evidence>
<evidence type="ECO:0000256" key="1">
    <source>
        <dbReference type="ARBA" id="ARBA00004651"/>
    </source>
</evidence>
<feature type="transmembrane region" description="Helical" evidence="6">
    <location>
        <begin position="271"/>
        <end position="288"/>
    </location>
</feature>
<feature type="domain" description="EamA" evidence="7">
    <location>
        <begin position="12"/>
        <end position="142"/>
    </location>
</feature>
<comment type="caution">
    <text evidence="8">The sequence shown here is derived from an EMBL/GenBank/DDBJ whole genome shotgun (WGS) entry which is preliminary data.</text>
</comment>
<proteinExistence type="predicted"/>
<dbReference type="Pfam" id="PF00892">
    <property type="entry name" value="EamA"/>
    <property type="match status" value="2"/>
</dbReference>